<comment type="caution">
    <text evidence="8">The sequence shown here is derived from an EMBL/GenBank/DDBJ whole genome shotgun (WGS) entry which is preliminary data.</text>
</comment>
<evidence type="ECO:0000256" key="1">
    <source>
        <dbReference type="ARBA" id="ARBA00008482"/>
    </source>
</evidence>
<dbReference type="GO" id="GO:0001732">
    <property type="term" value="P:formation of cytoplasmic translation initiation complex"/>
    <property type="evidence" value="ECO:0007669"/>
    <property type="project" value="UniProtKB-UniRule"/>
</dbReference>
<dbReference type="Pfam" id="PF01399">
    <property type="entry name" value="PCI"/>
    <property type="match status" value="1"/>
</dbReference>
<dbReference type="AlphaFoldDB" id="A0A4Z0Z6V0"/>
<proteinExistence type="inferred from homology"/>
<protein>
    <recommendedName>
        <fullName evidence="5">Eukaryotic translation initiation factor 3 subunit M</fullName>
        <shortName evidence="5">eIF3m</shortName>
    </recommendedName>
</protein>
<keyword evidence="3 5" id="KW-0396">Initiation factor</keyword>
<dbReference type="InterPro" id="IPR040750">
    <property type="entry name" value="eIF3m_C_helix"/>
</dbReference>
<evidence type="ECO:0000256" key="6">
    <source>
        <dbReference type="SAM" id="MobiDB-lite"/>
    </source>
</evidence>
<comment type="subunit">
    <text evidence="5">Component of the eukaryotic translation initiation factor 3 (eIF-3) complex.</text>
</comment>
<comment type="similarity">
    <text evidence="5">Belongs to the eIF-3 subunit M family.</text>
</comment>
<dbReference type="PANTHER" id="PTHR15350">
    <property type="entry name" value="COP9 SIGNALOSOME COMPLEX SUBUNIT 7/DENDRITIC CELL PROTEIN GA17"/>
    <property type="match status" value="1"/>
</dbReference>
<feature type="region of interest" description="Disordered" evidence="6">
    <location>
        <begin position="385"/>
        <end position="438"/>
    </location>
</feature>
<keyword evidence="2 5" id="KW-0963">Cytoplasm</keyword>
<dbReference type="SMART" id="SM00088">
    <property type="entry name" value="PINT"/>
    <property type="match status" value="1"/>
</dbReference>
<reference evidence="8 9" key="1">
    <citation type="submission" date="2019-03" db="EMBL/GenBank/DDBJ databases">
        <title>Draft genome sequence of Xylaria hypoxylon DSM 108379, a ubiquitous saprotrophic-parasitic fungi on hardwood.</title>
        <authorList>
            <person name="Buettner E."/>
            <person name="Leonhardt S."/>
            <person name="Gebauer A.M."/>
            <person name="Liers C."/>
            <person name="Hofrichter M."/>
            <person name="Kellner H."/>
        </authorList>
    </citation>
    <scope>NUCLEOTIDE SEQUENCE [LARGE SCALE GENOMIC DNA]</scope>
    <source>
        <strain evidence="8 9">DSM 108379</strain>
    </source>
</reference>
<dbReference type="Proteomes" id="UP000297716">
    <property type="component" value="Unassembled WGS sequence"/>
</dbReference>
<dbReference type="PANTHER" id="PTHR15350:SF2">
    <property type="entry name" value="EUKARYOTIC TRANSLATION INITIATION FACTOR 3 SUBUNIT M"/>
    <property type="match status" value="1"/>
</dbReference>
<sequence length="438" mass="50594">MAAPHQPQLVFVDGSFEELAQEMAGFLNVGDDVKDLIEKKQKDEILKKLIIASPALHSIPEKEFAGAYNLLVYLILQSDNAAMFLPRVCENLTKPITSSPTNGPGLALNTLTTIFNMLKPDDELRFNVFMAILKFLKIHGMFENLKPYLKSLDDWMNDWETDSEDQRQVYEAIAEAAREVGDVYTSYQYILKALRTFDDDEIKSEDAQKIALRALKTALSSPTQYDFQDLLNVPCVQTLSDTHPVYFELLTVFAEKDLEDYNQFREEHEGFVEKEHLDLEKLQRKMRLLTFASLAARTQTREIPYDEIAEALQISPEEVELWIIDIIRAQLVEGRMSQQKKVFLVHRTTYRVFGEKQWRQVGDLVDTWRDTLNKVTATLRKEQAGLETQKKRDVEEVERKLANTSISGPGERRRIERGPDRGERSERAPRKERTEDDD</sequence>
<dbReference type="GO" id="GO:0033290">
    <property type="term" value="C:eukaryotic 48S preinitiation complex"/>
    <property type="evidence" value="ECO:0007669"/>
    <property type="project" value="UniProtKB-UniRule"/>
</dbReference>
<dbReference type="HAMAP" id="MF_03012">
    <property type="entry name" value="eIF3m"/>
    <property type="match status" value="1"/>
</dbReference>
<feature type="compositionally biased region" description="Basic and acidic residues" evidence="6">
    <location>
        <begin position="385"/>
        <end position="401"/>
    </location>
</feature>
<comment type="subcellular location">
    <subcellularLocation>
        <location evidence="5">Cytoplasm</location>
    </subcellularLocation>
</comment>
<dbReference type="EMBL" id="SKBN01000007">
    <property type="protein sequence ID" value="TGJ87968.1"/>
    <property type="molecule type" value="Genomic_DNA"/>
</dbReference>
<dbReference type="STRING" id="37992.A0A4Z0Z6V0"/>
<dbReference type="InterPro" id="IPR027528">
    <property type="entry name" value="eIF3m"/>
</dbReference>
<evidence type="ECO:0000313" key="8">
    <source>
        <dbReference type="EMBL" id="TGJ87968.1"/>
    </source>
</evidence>
<dbReference type="InterPro" id="IPR016024">
    <property type="entry name" value="ARM-type_fold"/>
</dbReference>
<dbReference type="GO" id="GO:0003743">
    <property type="term" value="F:translation initiation factor activity"/>
    <property type="evidence" value="ECO:0007669"/>
    <property type="project" value="UniProtKB-UniRule"/>
</dbReference>
<dbReference type="GO" id="GO:0016282">
    <property type="term" value="C:eukaryotic 43S preinitiation complex"/>
    <property type="evidence" value="ECO:0007669"/>
    <property type="project" value="UniProtKB-UniRule"/>
</dbReference>
<name>A0A4Z0Z6V0_9PEZI</name>
<accession>A0A4Z0Z6V0</accession>
<evidence type="ECO:0000313" key="9">
    <source>
        <dbReference type="Proteomes" id="UP000297716"/>
    </source>
</evidence>
<comment type="function">
    <text evidence="5">Component of the eukaryotic translation initiation factor 3 (eIF-3) complex, which is involved in protein synthesis of a specialized repertoire of mRNAs and, together with other initiation factors, stimulates binding of mRNA and methionyl-tRNAi to the 40S ribosome. The eIF-3 complex specifically targets and initiates translation of a subset of mRNAs involved in cell proliferation.</text>
</comment>
<dbReference type="OrthoDB" id="10267031at2759"/>
<keyword evidence="4 5" id="KW-0648">Protein biosynthesis</keyword>
<evidence type="ECO:0000256" key="4">
    <source>
        <dbReference type="ARBA" id="ARBA00022917"/>
    </source>
</evidence>
<evidence type="ECO:0000259" key="7">
    <source>
        <dbReference type="PROSITE" id="PS50250"/>
    </source>
</evidence>
<feature type="compositionally biased region" description="Basic and acidic residues" evidence="6">
    <location>
        <begin position="410"/>
        <end position="438"/>
    </location>
</feature>
<evidence type="ECO:0000256" key="5">
    <source>
        <dbReference type="HAMAP-Rule" id="MF_03012"/>
    </source>
</evidence>
<dbReference type="GO" id="GO:0071541">
    <property type="term" value="C:eukaryotic translation initiation factor 3 complex, eIF3m"/>
    <property type="evidence" value="ECO:0007669"/>
    <property type="project" value="UniProtKB-UniRule"/>
</dbReference>
<dbReference type="SUPFAM" id="SSF48371">
    <property type="entry name" value="ARM repeat"/>
    <property type="match status" value="1"/>
</dbReference>
<dbReference type="Pfam" id="PF18005">
    <property type="entry name" value="eIF3m_C_helix"/>
    <property type="match status" value="1"/>
</dbReference>
<feature type="domain" description="PCI" evidence="7">
    <location>
        <begin position="182"/>
        <end position="350"/>
    </location>
</feature>
<comment type="similarity">
    <text evidence="1">Belongs to the CSN7/EIF3M family. CSN7 subfamily.</text>
</comment>
<dbReference type="InterPro" id="IPR045237">
    <property type="entry name" value="COPS7/eIF3m"/>
</dbReference>
<dbReference type="PROSITE" id="PS50250">
    <property type="entry name" value="PCI"/>
    <property type="match status" value="1"/>
</dbReference>
<gene>
    <name evidence="8" type="ORF">E0Z10_g742</name>
</gene>
<evidence type="ECO:0000256" key="2">
    <source>
        <dbReference type="ARBA" id="ARBA00022490"/>
    </source>
</evidence>
<dbReference type="InterPro" id="IPR000717">
    <property type="entry name" value="PCI_dom"/>
</dbReference>
<organism evidence="8 9">
    <name type="scientific">Xylaria hypoxylon</name>
    <dbReference type="NCBI Taxonomy" id="37992"/>
    <lineage>
        <taxon>Eukaryota</taxon>
        <taxon>Fungi</taxon>
        <taxon>Dikarya</taxon>
        <taxon>Ascomycota</taxon>
        <taxon>Pezizomycotina</taxon>
        <taxon>Sordariomycetes</taxon>
        <taxon>Xylariomycetidae</taxon>
        <taxon>Xylariales</taxon>
        <taxon>Xylariaceae</taxon>
        <taxon>Xylaria</taxon>
    </lineage>
</organism>
<keyword evidence="9" id="KW-1185">Reference proteome</keyword>
<evidence type="ECO:0000256" key="3">
    <source>
        <dbReference type="ARBA" id="ARBA00022540"/>
    </source>
</evidence>